<evidence type="ECO:0000256" key="5">
    <source>
        <dbReference type="ARBA" id="ARBA00023157"/>
    </source>
</evidence>
<keyword evidence="4 7" id="KW-0862">Zinc</keyword>
<dbReference type="GO" id="GO:0046872">
    <property type="term" value="F:metal ion binding"/>
    <property type="evidence" value="ECO:0007669"/>
    <property type="project" value="UniProtKB-KW"/>
</dbReference>
<dbReference type="CDD" id="cd04269">
    <property type="entry name" value="ZnMc_adamalysin_II_like"/>
    <property type="match status" value="1"/>
</dbReference>
<keyword evidence="8" id="KW-0472">Membrane</keyword>
<dbReference type="PANTHER" id="PTHR11905:SF32">
    <property type="entry name" value="DISINTEGRIN AND METALLOPROTEINASE DOMAIN-CONTAINING PROTEIN 28"/>
    <property type="match status" value="1"/>
</dbReference>
<name>A0A8C2GRY3_CYPCA</name>
<dbReference type="Gene3D" id="4.10.70.10">
    <property type="entry name" value="Disintegrin domain"/>
    <property type="match status" value="1"/>
</dbReference>
<feature type="transmembrane region" description="Helical" evidence="8">
    <location>
        <begin position="169"/>
        <end position="187"/>
    </location>
</feature>
<dbReference type="PRINTS" id="PR00289">
    <property type="entry name" value="DISINTEGRIN"/>
</dbReference>
<dbReference type="InterPro" id="IPR018358">
    <property type="entry name" value="Disintegrin_CS"/>
</dbReference>
<evidence type="ECO:0000256" key="2">
    <source>
        <dbReference type="ARBA" id="ARBA00022723"/>
    </source>
</evidence>
<feature type="disulfide bond" evidence="6">
    <location>
        <begin position="405"/>
        <end position="425"/>
    </location>
</feature>
<evidence type="ECO:0000256" key="6">
    <source>
        <dbReference type="PROSITE-ProRule" id="PRU00068"/>
    </source>
</evidence>
<dbReference type="PROSITE" id="PS00427">
    <property type="entry name" value="DISINTEGRIN_1"/>
    <property type="match status" value="1"/>
</dbReference>
<keyword evidence="8" id="KW-1133">Transmembrane helix</keyword>
<dbReference type="SMART" id="SM00608">
    <property type="entry name" value="ACR"/>
    <property type="match status" value="1"/>
</dbReference>
<dbReference type="InterPro" id="IPR034027">
    <property type="entry name" value="Reprolysin_adamalysin"/>
</dbReference>
<dbReference type="Gene3D" id="3.40.390.10">
    <property type="entry name" value="Collagenase (Catalytic Domain)"/>
    <property type="match status" value="1"/>
</dbReference>
<evidence type="ECO:0000259" key="9">
    <source>
        <dbReference type="PROSITE" id="PS50214"/>
    </source>
</evidence>
<evidence type="ECO:0000256" key="1">
    <source>
        <dbReference type="ARBA" id="ARBA00001947"/>
    </source>
</evidence>
<dbReference type="Pfam" id="PF01421">
    <property type="entry name" value="Reprolysin"/>
    <property type="match status" value="1"/>
</dbReference>
<feature type="binding site" evidence="7">
    <location>
        <position position="294"/>
    </location>
    <ligand>
        <name>Zn(2+)</name>
        <dbReference type="ChEBI" id="CHEBI:29105"/>
        <note>catalytic</note>
    </ligand>
</feature>
<evidence type="ECO:0000256" key="8">
    <source>
        <dbReference type="SAM" id="Phobius"/>
    </source>
</evidence>
<feature type="active site" evidence="7">
    <location>
        <position position="285"/>
    </location>
</feature>
<feature type="domain" description="Disintegrin" evidence="9">
    <location>
        <begin position="347"/>
        <end position="433"/>
    </location>
</feature>
<dbReference type="AlphaFoldDB" id="A0A8C2GRY3"/>
<keyword evidence="5 7" id="KW-1015">Disulfide bond</keyword>
<proteinExistence type="predicted"/>
<evidence type="ECO:0000313" key="12">
    <source>
        <dbReference type="Proteomes" id="UP000694700"/>
    </source>
</evidence>
<sequence length="573" mass="63601">SLQSRPDTVKYAMTLGGRDIKMHLQKNDGILTKDYSETYYTKDGMLVTNTPKDLDLCYYHGKIVNDSKSSVSMSTCDGLRGYFQTEEQRFLIEPLSEDGDGDHAVYKYENVNEETPRVCGVTNTSWDESEEIGPPRILKSRSRSSGPTFFQQQKYIEFFLVADNSEVSYSNILIFYFFFFFFAVQVYKEINTFVALTGFEVWTDSDKIQVSSVAGDTLNRFTQWRNSDLIKRQKHDNAHLLSAVDIDGITVGVANTGSLCGSLSTAIVEDHNSNAIPVGATMAHEMGHNLGMDHDSSGCVCSDSTCIMTAKLRYLLSCSSSNYVNYLNKRNPECLLNMPKPKELIQPPVCGNGFVETGEECDCGTVQGCTNPCCNALTCKLTEGSQCATGECCENCKIMSAAHVCRPKNDECDLPESCTGKSAWCPEDVFTVNGIPCKNGKGYCYNGQCPQREEQCIKMWGPSEYNNILLQHNNKYYAHCKRNGGKYIACQGRDVMCGKLFCENGNAEPNYGLLVIFNECKATFYSNSEDDYGQVDTGTKCGEGMVCNQNECVDLEKAYKATNCSAKCKGHAV</sequence>
<organism evidence="11 12">
    <name type="scientific">Cyprinus carpio</name>
    <name type="common">Common carp</name>
    <dbReference type="NCBI Taxonomy" id="7962"/>
    <lineage>
        <taxon>Eukaryota</taxon>
        <taxon>Metazoa</taxon>
        <taxon>Chordata</taxon>
        <taxon>Craniata</taxon>
        <taxon>Vertebrata</taxon>
        <taxon>Euteleostomi</taxon>
        <taxon>Actinopterygii</taxon>
        <taxon>Neopterygii</taxon>
        <taxon>Teleostei</taxon>
        <taxon>Ostariophysi</taxon>
        <taxon>Cypriniformes</taxon>
        <taxon>Cyprinidae</taxon>
        <taxon>Cyprininae</taxon>
        <taxon>Cyprinus</taxon>
    </lineage>
</organism>
<dbReference type="FunFam" id="4.10.70.10:FF:000001">
    <property type="entry name" value="Disintegrin and metalloproteinase domain-containing protein 22"/>
    <property type="match status" value="1"/>
</dbReference>
<evidence type="ECO:0000313" key="11">
    <source>
        <dbReference type="Ensembl" id="ENSCCRP00015114505.1"/>
    </source>
</evidence>
<dbReference type="PROSITE" id="PS50214">
    <property type="entry name" value="DISINTEGRIN_2"/>
    <property type="match status" value="1"/>
</dbReference>
<feature type="binding site" evidence="7">
    <location>
        <position position="284"/>
    </location>
    <ligand>
        <name>Zn(2+)</name>
        <dbReference type="ChEBI" id="CHEBI:29105"/>
        <note>catalytic</note>
    </ligand>
</feature>
<evidence type="ECO:0000256" key="7">
    <source>
        <dbReference type="PROSITE-ProRule" id="PRU00276"/>
    </source>
</evidence>
<dbReference type="GO" id="GO:0005886">
    <property type="term" value="C:plasma membrane"/>
    <property type="evidence" value="ECO:0007669"/>
    <property type="project" value="TreeGrafter"/>
</dbReference>
<dbReference type="SMART" id="SM00050">
    <property type="entry name" value="DISIN"/>
    <property type="match status" value="1"/>
</dbReference>
<keyword evidence="3" id="KW-0378">Hydrolase</keyword>
<keyword evidence="8" id="KW-0812">Transmembrane</keyword>
<dbReference type="InterPro" id="IPR001590">
    <property type="entry name" value="Peptidase_M12B"/>
</dbReference>
<feature type="disulfide bond" evidence="7">
    <location>
        <begin position="301"/>
        <end position="306"/>
    </location>
</feature>
<reference evidence="11" key="1">
    <citation type="submission" date="2025-08" db="UniProtKB">
        <authorList>
            <consortium name="Ensembl"/>
        </authorList>
    </citation>
    <scope>IDENTIFICATION</scope>
</reference>
<accession>A0A8C2GRY3</accession>
<dbReference type="InterPro" id="IPR001762">
    <property type="entry name" value="Disintegrin_dom"/>
</dbReference>
<comment type="caution">
    <text evidence="7">Lacks conserved residue(s) required for the propagation of feature annotation.</text>
</comment>
<dbReference type="InterPro" id="IPR036436">
    <property type="entry name" value="Disintegrin_dom_sf"/>
</dbReference>
<feature type="domain" description="Peptidase M12B" evidence="10">
    <location>
        <begin position="154"/>
        <end position="339"/>
    </location>
</feature>
<keyword evidence="2 7" id="KW-0479">Metal-binding</keyword>
<evidence type="ECO:0000256" key="4">
    <source>
        <dbReference type="ARBA" id="ARBA00022833"/>
    </source>
</evidence>
<dbReference type="InterPro" id="IPR024079">
    <property type="entry name" value="MetalloPept_cat_dom_sf"/>
</dbReference>
<dbReference type="Ensembl" id="ENSCCRT00015118139.1">
    <property type="protein sequence ID" value="ENSCCRP00015114505.1"/>
    <property type="gene ID" value="ENSCCRG00015044148.1"/>
</dbReference>
<dbReference type="GO" id="GO:0004222">
    <property type="term" value="F:metalloendopeptidase activity"/>
    <property type="evidence" value="ECO:0007669"/>
    <property type="project" value="InterPro"/>
</dbReference>
<dbReference type="SUPFAM" id="SSF55486">
    <property type="entry name" value="Metalloproteases ('zincins'), catalytic domain"/>
    <property type="match status" value="1"/>
</dbReference>
<protein>
    <submittedName>
        <fullName evidence="11">ADAM metallopeptidase domain 28</fullName>
    </submittedName>
</protein>
<comment type="cofactor">
    <cofactor evidence="1">
        <name>Zn(2+)</name>
        <dbReference type="ChEBI" id="CHEBI:29105"/>
    </cofactor>
</comment>
<dbReference type="PANTHER" id="PTHR11905">
    <property type="entry name" value="ADAM A DISINTEGRIN AND METALLOPROTEASE DOMAIN"/>
    <property type="match status" value="1"/>
</dbReference>
<dbReference type="InterPro" id="IPR006586">
    <property type="entry name" value="ADAM_Cys-rich"/>
</dbReference>
<dbReference type="SUPFAM" id="SSF57552">
    <property type="entry name" value="Blood coagulation inhibitor (disintegrin)"/>
    <property type="match status" value="1"/>
</dbReference>
<dbReference type="FunFam" id="3.40.390.10:FF:000002">
    <property type="entry name" value="Disintegrin and metalloproteinase domain-containing protein 22"/>
    <property type="match status" value="1"/>
</dbReference>
<dbReference type="Pfam" id="PF01562">
    <property type="entry name" value="Pep_M12B_propep"/>
    <property type="match status" value="1"/>
</dbReference>
<evidence type="ECO:0000259" key="10">
    <source>
        <dbReference type="PROSITE" id="PS50215"/>
    </source>
</evidence>
<feature type="binding site" evidence="7">
    <location>
        <position position="288"/>
    </location>
    <ligand>
        <name>Zn(2+)</name>
        <dbReference type="ChEBI" id="CHEBI:29105"/>
        <note>catalytic</note>
    </ligand>
</feature>
<dbReference type="GO" id="GO:0006508">
    <property type="term" value="P:proteolysis"/>
    <property type="evidence" value="ECO:0007669"/>
    <property type="project" value="InterPro"/>
</dbReference>
<dbReference type="Proteomes" id="UP000694700">
    <property type="component" value="Unplaced"/>
</dbReference>
<evidence type="ECO:0000256" key="3">
    <source>
        <dbReference type="ARBA" id="ARBA00022801"/>
    </source>
</evidence>
<dbReference type="InterPro" id="IPR002870">
    <property type="entry name" value="Peptidase_M12B_N"/>
</dbReference>
<dbReference type="PROSITE" id="PS50215">
    <property type="entry name" value="ADAM_MEPRO"/>
    <property type="match status" value="1"/>
</dbReference>
<dbReference type="Pfam" id="PF08516">
    <property type="entry name" value="ADAM_CR"/>
    <property type="match status" value="1"/>
</dbReference>
<dbReference type="Pfam" id="PF00200">
    <property type="entry name" value="Disintegrin"/>
    <property type="match status" value="1"/>
</dbReference>